<evidence type="ECO:0000313" key="3">
    <source>
        <dbReference type="Proteomes" id="UP000886653"/>
    </source>
</evidence>
<keyword evidence="3" id="KW-1185">Reference proteome</keyword>
<feature type="region of interest" description="Disordered" evidence="1">
    <location>
        <begin position="298"/>
        <end position="356"/>
    </location>
</feature>
<gene>
    <name evidence="2" type="ORF">CROQUDRAFT_87474</name>
</gene>
<evidence type="ECO:0000313" key="2">
    <source>
        <dbReference type="EMBL" id="KAG0151004.1"/>
    </source>
</evidence>
<sequence>MENQQITNLVLASSTHSTMMLTNDQLEGIVAAALRKQAEESNSQIEELHLPQDYQSTKNCLFIHICLLWGLIEQSSVPALPPPTIITKFENQFSSIKQILDLDINSSAPEIISQADVQTLWDGRSEKIKTSCGLLHIPEDLIWYVHAHFAKLGIQCWGPNLAKGPKSLFNSSMHIAALSTFRMFASHGAYNFLKLNYSQTLCYRSNAADVFFRCLDAEMEKSNLASGKKSQGAKRSTFGLLQLHPDHNPDEKLSDKNFTRKFLDEVMTKYGFAEQEENFEEEEDENDEGMVGVEGSIDLEATSPEDFEDDLYGVREWGNAYNSEDDKDWGGDDGNWKSNGSDGAEDEEGEDMYNDM</sequence>
<protein>
    <submittedName>
        <fullName evidence="2">Uncharacterized protein</fullName>
    </submittedName>
</protein>
<accession>A0A9P6NS58</accession>
<evidence type="ECO:0000256" key="1">
    <source>
        <dbReference type="SAM" id="MobiDB-lite"/>
    </source>
</evidence>
<dbReference type="OrthoDB" id="3056461at2759"/>
<reference evidence="2" key="1">
    <citation type="submission" date="2013-11" db="EMBL/GenBank/DDBJ databases">
        <title>Genome sequence of the fusiform rust pathogen reveals effectors for host alternation and coevolution with pine.</title>
        <authorList>
            <consortium name="DOE Joint Genome Institute"/>
            <person name="Smith K."/>
            <person name="Pendleton A."/>
            <person name="Kubisiak T."/>
            <person name="Anderson C."/>
            <person name="Salamov A."/>
            <person name="Aerts A."/>
            <person name="Riley R."/>
            <person name="Clum A."/>
            <person name="Lindquist E."/>
            <person name="Ence D."/>
            <person name="Campbell M."/>
            <person name="Kronenberg Z."/>
            <person name="Feau N."/>
            <person name="Dhillon B."/>
            <person name="Hamelin R."/>
            <person name="Burleigh J."/>
            <person name="Smith J."/>
            <person name="Yandell M."/>
            <person name="Nelson C."/>
            <person name="Grigoriev I."/>
            <person name="Davis J."/>
        </authorList>
    </citation>
    <scope>NUCLEOTIDE SEQUENCE</scope>
    <source>
        <strain evidence="2">G11</strain>
    </source>
</reference>
<dbReference type="AlphaFoldDB" id="A0A9P6NS58"/>
<proteinExistence type="predicted"/>
<dbReference type="Proteomes" id="UP000886653">
    <property type="component" value="Unassembled WGS sequence"/>
</dbReference>
<name>A0A9P6NS58_9BASI</name>
<organism evidence="2 3">
    <name type="scientific">Cronartium quercuum f. sp. fusiforme G11</name>
    <dbReference type="NCBI Taxonomy" id="708437"/>
    <lineage>
        <taxon>Eukaryota</taxon>
        <taxon>Fungi</taxon>
        <taxon>Dikarya</taxon>
        <taxon>Basidiomycota</taxon>
        <taxon>Pucciniomycotina</taxon>
        <taxon>Pucciniomycetes</taxon>
        <taxon>Pucciniales</taxon>
        <taxon>Coleosporiaceae</taxon>
        <taxon>Cronartium</taxon>
    </lineage>
</organism>
<comment type="caution">
    <text evidence="2">The sequence shown here is derived from an EMBL/GenBank/DDBJ whole genome shotgun (WGS) entry which is preliminary data.</text>
</comment>
<feature type="compositionally biased region" description="Acidic residues" evidence="1">
    <location>
        <begin position="343"/>
        <end position="356"/>
    </location>
</feature>
<dbReference type="EMBL" id="MU167216">
    <property type="protein sequence ID" value="KAG0151004.1"/>
    <property type="molecule type" value="Genomic_DNA"/>
</dbReference>